<dbReference type="OrthoDB" id="422156at2759"/>
<keyword evidence="8 10" id="KW-0333">Golgi apparatus</keyword>
<feature type="transmembrane region" description="Helical" evidence="11">
    <location>
        <begin position="214"/>
        <end position="232"/>
    </location>
</feature>
<dbReference type="GO" id="GO:0048219">
    <property type="term" value="P:inter-Golgi cisterna vesicle-mediated transport"/>
    <property type="evidence" value="ECO:0007669"/>
    <property type="project" value="TreeGrafter"/>
</dbReference>
<evidence type="ECO:0000256" key="6">
    <source>
        <dbReference type="ARBA" id="ARBA00022927"/>
    </source>
</evidence>
<dbReference type="GO" id="GO:0005801">
    <property type="term" value="C:cis-Golgi network"/>
    <property type="evidence" value="ECO:0007669"/>
    <property type="project" value="InterPro"/>
</dbReference>
<evidence type="ECO:0000256" key="4">
    <source>
        <dbReference type="ARBA" id="ARBA00022448"/>
    </source>
</evidence>
<name>A0A7R8X3V2_9CRUS</name>
<accession>A0A7R8X3V2</accession>
<dbReference type="GO" id="GO:0031201">
    <property type="term" value="C:SNARE complex"/>
    <property type="evidence" value="ECO:0007669"/>
    <property type="project" value="TreeGrafter"/>
</dbReference>
<keyword evidence="7 11" id="KW-1133">Transmembrane helix</keyword>
<dbReference type="PIRSF" id="PIRSF027109">
    <property type="entry name" value="Golgi_SNARE"/>
    <property type="match status" value="1"/>
</dbReference>
<evidence type="ECO:0000256" key="11">
    <source>
        <dbReference type="SAM" id="Phobius"/>
    </source>
</evidence>
<keyword evidence="6 10" id="KW-0653">Protein transport</keyword>
<evidence type="ECO:0000256" key="1">
    <source>
        <dbReference type="ARBA" id="ARBA00004409"/>
    </source>
</evidence>
<gene>
    <name evidence="12" type="ORF">DSTB1V02_LOCUS2188</name>
</gene>
<proteinExistence type="inferred from homology"/>
<keyword evidence="5 11" id="KW-0812">Transmembrane</keyword>
<comment type="subunit">
    <text evidence="10">Component of several multiprotein Golgi SNARE complexes.</text>
</comment>
<keyword evidence="9 10" id="KW-0472">Membrane</keyword>
<keyword evidence="10" id="KW-0931">ER-Golgi transport</keyword>
<evidence type="ECO:0000256" key="7">
    <source>
        <dbReference type="ARBA" id="ARBA00022989"/>
    </source>
</evidence>
<dbReference type="CDD" id="cd15864">
    <property type="entry name" value="SNARE_GS28"/>
    <property type="match status" value="1"/>
</dbReference>
<comment type="function">
    <text evidence="10">Involved in transport from the ER to the Golgi apparatus as well as in intra-Golgi transport. It belongs to a super-family of proteins called t-SNAREs or soluble NSF (N-ethylmaleimide-sensitive factor) attachment protein receptor.</text>
</comment>
<protein>
    <recommendedName>
        <fullName evidence="3 10">Golgi SNAP receptor complex member 1</fullName>
    </recommendedName>
</protein>
<evidence type="ECO:0000256" key="10">
    <source>
        <dbReference type="PIRNR" id="PIRNR027109"/>
    </source>
</evidence>
<dbReference type="Proteomes" id="UP000677054">
    <property type="component" value="Unassembled WGS sequence"/>
</dbReference>
<sequence>MASSRGPSPTMKSWDELRKQARTLENELDVKLVAFSKMGFGNSMESTPLLSDDSFNSAVSEIEQLLSKLGAVNDEMAEVSLMENPQDSARQHTIQRHRDIQQDFSKEFQRTRSNMQARREREDLLRVYSRSNYKQTSGLNRRMDLYLKESEHIRSSERMIDEQINIAMETRDHLHGQRAAFKMIQTKMNDLTNRFPMINSLVQRTTLRKRRDSIILGSVIGICTVLLLLYAFG</sequence>
<organism evidence="12">
    <name type="scientific">Darwinula stevensoni</name>
    <dbReference type="NCBI Taxonomy" id="69355"/>
    <lineage>
        <taxon>Eukaryota</taxon>
        <taxon>Metazoa</taxon>
        <taxon>Ecdysozoa</taxon>
        <taxon>Arthropoda</taxon>
        <taxon>Crustacea</taxon>
        <taxon>Oligostraca</taxon>
        <taxon>Ostracoda</taxon>
        <taxon>Podocopa</taxon>
        <taxon>Podocopida</taxon>
        <taxon>Darwinulocopina</taxon>
        <taxon>Darwinuloidea</taxon>
        <taxon>Darwinulidae</taxon>
        <taxon>Darwinula</taxon>
    </lineage>
</organism>
<dbReference type="GO" id="GO:0015031">
    <property type="term" value="P:protein transport"/>
    <property type="evidence" value="ECO:0007669"/>
    <property type="project" value="UniProtKB-KW"/>
</dbReference>
<dbReference type="Pfam" id="PF12352">
    <property type="entry name" value="V-SNARE_C"/>
    <property type="match status" value="1"/>
</dbReference>
<comment type="subcellular location">
    <subcellularLocation>
        <location evidence="1">Golgi apparatus membrane</location>
        <topology evidence="1">Single-pass type IV membrane protein</topology>
    </subcellularLocation>
</comment>
<dbReference type="PANTHER" id="PTHR21094">
    <property type="entry name" value="GOS-28 SNARE- RELATED"/>
    <property type="match status" value="1"/>
</dbReference>
<evidence type="ECO:0000313" key="13">
    <source>
        <dbReference type="Proteomes" id="UP000677054"/>
    </source>
</evidence>
<dbReference type="GO" id="GO:0006888">
    <property type="term" value="P:endoplasmic reticulum to Golgi vesicle-mediated transport"/>
    <property type="evidence" value="ECO:0007669"/>
    <property type="project" value="InterPro"/>
</dbReference>
<dbReference type="GO" id="GO:0005484">
    <property type="term" value="F:SNAP receptor activity"/>
    <property type="evidence" value="ECO:0007669"/>
    <property type="project" value="TreeGrafter"/>
</dbReference>
<evidence type="ECO:0000313" key="12">
    <source>
        <dbReference type="EMBL" id="CAD7242217.1"/>
    </source>
</evidence>
<evidence type="ECO:0000256" key="8">
    <source>
        <dbReference type="ARBA" id="ARBA00023034"/>
    </source>
</evidence>
<dbReference type="GO" id="GO:0005797">
    <property type="term" value="C:Golgi medial cisterna"/>
    <property type="evidence" value="ECO:0007669"/>
    <property type="project" value="TreeGrafter"/>
</dbReference>
<evidence type="ECO:0000256" key="5">
    <source>
        <dbReference type="ARBA" id="ARBA00022692"/>
    </source>
</evidence>
<comment type="similarity">
    <text evidence="2 10">Belongs to the GOSR1 family.</text>
</comment>
<dbReference type="InterPro" id="IPR023601">
    <property type="entry name" value="Golgi_SNAP_su1"/>
</dbReference>
<dbReference type="EMBL" id="CAJPEV010000234">
    <property type="protein sequence ID" value="CAG0882751.1"/>
    <property type="molecule type" value="Genomic_DNA"/>
</dbReference>
<dbReference type="GO" id="GO:0006906">
    <property type="term" value="P:vesicle fusion"/>
    <property type="evidence" value="ECO:0007669"/>
    <property type="project" value="TreeGrafter"/>
</dbReference>
<keyword evidence="4 10" id="KW-0813">Transport</keyword>
<evidence type="ECO:0000256" key="9">
    <source>
        <dbReference type="ARBA" id="ARBA00023136"/>
    </source>
</evidence>
<dbReference type="AlphaFoldDB" id="A0A7R8X3V2"/>
<keyword evidence="13" id="KW-1185">Reference proteome</keyword>
<dbReference type="PANTHER" id="PTHR21094:SF2">
    <property type="entry name" value="GOLGI SNAP RECEPTOR COMPLEX MEMBER 1"/>
    <property type="match status" value="1"/>
</dbReference>
<dbReference type="GO" id="GO:0000139">
    <property type="term" value="C:Golgi membrane"/>
    <property type="evidence" value="ECO:0007669"/>
    <property type="project" value="UniProtKB-SubCell"/>
</dbReference>
<evidence type="ECO:0000256" key="2">
    <source>
        <dbReference type="ARBA" id="ARBA00008473"/>
    </source>
</evidence>
<dbReference type="EMBL" id="LR899751">
    <property type="protein sequence ID" value="CAD7242217.1"/>
    <property type="molecule type" value="Genomic_DNA"/>
</dbReference>
<evidence type="ECO:0000256" key="3">
    <source>
        <dbReference type="ARBA" id="ARBA00015612"/>
    </source>
</evidence>
<reference evidence="12" key="1">
    <citation type="submission" date="2020-11" db="EMBL/GenBank/DDBJ databases">
        <authorList>
            <person name="Tran Van P."/>
        </authorList>
    </citation>
    <scope>NUCLEOTIDE SEQUENCE</scope>
</reference>